<feature type="region of interest" description="Disordered" evidence="1">
    <location>
        <begin position="160"/>
        <end position="252"/>
    </location>
</feature>
<proteinExistence type="predicted"/>
<dbReference type="Pfam" id="PF00443">
    <property type="entry name" value="UCH"/>
    <property type="match status" value="1"/>
</dbReference>
<gene>
    <name evidence="3" type="ORF">BCR41DRAFT_363122</name>
</gene>
<dbReference type="GO" id="GO:0005634">
    <property type="term" value="C:nucleus"/>
    <property type="evidence" value="ECO:0007669"/>
    <property type="project" value="TreeGrafter"/>
</dbReference>
<dbReference type="OrthoDB" id="289038at2759"/>
<evidence type="ECO:0000313" key="3">
    <source>
        <dbReference type="EMBL" id="ORZ04064.1"/>
    </source>
</evidence>
<comment type="caution">
    <text evidence="3">The sequence shown here is derived from an EMBL/GenBank/DDBJ whole genome shotgun (WGS) entry which is preliminary data.</text>
</comment>
<dbReference type="AlphaFoldDB" id="A0A1Y2G8A1"/>
<feature type="compositionally biased region" description="Basic and acidic residues" evidence="1">
    <location>
        <begin position="927"/>
        <end position="947"/>
    </location>
</feature>
<feature type="compositionally biased region" description="Polar residues" evidence="1">
    <location>
        <begin position="834"/>
        <end position="846"/>
    </location>
</feature>
<feature type="compositionally biased region" description="Basic and acidic residues" evidence="1">
    <location>
        <begin position="710"/>
        <end position="723"/>
    </location>
</feature>
<dbReference type="InterPro" id="IPR003903">
    <property type="entry name" value="UIM_dom"/>
</dbReference>
<evidence type="ECO:0000313" key="4">
    <source>
        <dbReference type="Proteomes" id="UP000193648"/>
    </source>
</evidence>
<dbReference type="SUPFAM" id="SSF54001">
    <property type="entry name" value="Cysteine proteinases"/>
    <property type="match status" value="1"/>
</dbReference>
<dbReference type="GO" id="GO:0004843">
    <property type="term" value="F:cysteine-type deubiquitinase activity"/>
    <property type="evidence" value="ECO:0007669"/>
    <property type="project" value="InterPro"/>
</dbReference>
<feature type="region of interest" description="Disordered" evidence="1">
    <location>
        <begin position="768"/>
        <end position="947"/>
    </location>
</feature>
<evidence type="ECO:0000259" key="2">
    <source>
        <dbReference type="PROSITE" id="PS50235"/>
    </source>
</evidence>
<dbReference type="CDD" id="cd02257">
    <property type="entry name" value="Peptidase_C19"/>
    <property type="match status" value="1"/>
</dbReference>
<dbReference type="GO" id="GO:0005829">
    <property type="term" value="C:cytosol"/>
    <property type="evidence" value="ECO:0007669"/>
    <property type="project" value="TreeGrafter"/>
</dbReference>
<feature type="compositionally biased region" description="Basic and acidic residues" evidence="1">
    <location>
        <begin position="778"/>
        <end position="826"/>
    </location>
</feature>
<dbReference type="InterPro" id="IPR001394">
    <property type="entry name" value="Peptidase_C19_UCH"/>
</dbReference>
<dbReference type="PANTHER" id="PTHR24006">
    <property type="entry name" value="UBIQUITIN CARBOXYL-TERMINAL HYDROLASE"/>
    <property type="match status" value="1"/>
</dbReference>
<dbReference type="EMBL" id="MCFF01000060">
    <property type="protein sequence ID" value="ORZ04064.1"/>
    <property type="molecule type" value="Genomic_DNA"/>
</dbReference>
<dbReference type="GO" id="GO:0000082">
    <property type="term" value="P:G1/S transition of mitotic cell cycle"/>
    <property type="evidence" value="ECO:0007669"/>
    <property type="project" value="TreeGrafter"/>
</dbReference>
<dbReference type="GeneID" id="33567685"/>
<evidence type="ECO:0000256" key="1">
    <source>
        <dbReference type="SAM" id="MobiDB-lite"/>
    </source>
</evidence>
<dbReference type="InterPro" id="IPR028889">
    <property type="entry name" value="USP"/>
</dbReference>
<feature type="domain" description="USP" evidence="2">
    <location>
        <begin position="299"/>
        <end position="1026"/>
    </location>
</feature>
<feature type="region of interest" description="Disordered" evidence="1">
    <location>
        <begin position="697"/>
        <end position="728"/>
    </location>
</feature>
<dbReference type="InParanoid" id="A0A1Y2G8A1"/>
<organism evidence="3 4">
    <name type="scientific">Lobosporangium transversale</name>
    <dbReference type="NCBI Taxonomy" id="64571"/>
    <lineage>
        <taxon>Eukaryota</taxon>
        <taxon>Fungi</taxon>
        <taxon>Fungi incertae sedis</taxon>
        <taxon>Mucoromycota</taxon>
        <taxon>Mortierellomycotina</taxon>
        <taxon>Mortierellomycetes</taxon>
        <taxon>Mortierellales</taxon>
        <taxon>Mortierellaceae</taxon>
        <taxon>Lobosporangium</taxon>
    </lineage>
</organism>
<dbReference type="SMART" id="SM00726">
    <property type="entry name" value="UIM"/>
    <property type="match status" value="3"/>
</dbReference>
<feature type="compositionally biased region" description="Low complexity" evidence="1">
    <location>
        <begin position="907"/>
        <end position="922"/>
    </location>
</feature>
<dbReference type="Gene3D" id="3.90.70.10">
    <property type="entry name" value="Cysteine proteinases"/>
    <property type="match status" value="2"/>
</dbReference>
<dbReference type="GO" id="GO:0016579">
    <property type="term" value="P:protein deubiquitination"/>
    <property type="evidence" value="ECO:0007669"/>
    <property type="project" value="InterPro"/>
</dbReference>
<reference evidence="3 4" key="1">
    <citation type="submission" date="2016-07" db="EMBL/GenBank/DDBJ databases">
        <title>Pervasive Adenine N6-methylation of Active Genes in Fungi.</title>
        <authorList>
            <consortium name="DOE Joint Genome Institute"/>
            <person name="Mondo S.J."/>
            <person name="Dannebaum R.O."/>
            <person name="Kuo R.C."/>
            <person name="Labutti K."/>
            <person name="Haridas S."/>
            <person name="Kuo A."/>
            <person name="Salamov A."/>
            <person name="Ahrendt S.R."/>
            <person name="Lipzen A."/>
            <person name="Sullivan W."/>
            <person name="Andreopoulos W.B."/>
            <person name="Clum A."/>
            <person name="Lindquist E."/>
            <person name="Daum C."/>
            <person name="Ramamoorthy G.K."/>
            <person name="Gryganskyi A."/>
            <person name="Culley D."/>
            <person name="Magnuson J.K."/>
            <person name="James T.Y."/>
            <person name="O'Malley M.A."/>
            <person name="Stajich J.E."/>
            <person name="Spatafora J.W."/>
            <person name="Visel A."/>
            <person name="Grigoriev I.V."/>
        </authorList>
    </citation>
    <scope>NUCLEOTIDE SEQUENCE [LARGE SCALE GENOMIC DNA]</scope>
    <source>
        <strain evidence="3 4">NRRL 3116</strain>
    </source>
</reference>
<feature type="compositionally biased region" description="Polar residues" evidence="1">
    <location>
        <begin position="162"/>
        <end position="172"/>
    </location>
</feature>
<dbReference type="InterPro" id="IPR038765">
    <property type="entry name" value="Papain-like_cys_pep_sf"/>
</dbReference>
<accession>A0A1Y2G8A1</accession>
<feature type="compositionally biased region" description="Basic and acidic residues" evidence="1">
    <location>
        <begin position="876"/>
        <end position="886"/>
    </location>
</feature>
<dbReference type="STRING" id="64571.A0A1Y2G8A1"/>
<name>A0A1Y2G8A1_9FUNG</name>
<dbReference type="PROSITE" id="PS50235">
    <property type="entry name" value="USP_3"/>
    <property type="match status" value="1"/>
</dbReference>
<protein>
    <recommendedName>
        <fullName evidence="2">USP domain-containing protein</fullName>
    </recommendedName>
</protein>
<keyword evidence="4" id="KW-1185">Reference proteome</keyword>
<dbReference type="Proteomes" id="UP000193648">
    <property type="component" value="Unassembled WGS sequence"/>
</dbReference>
<sequence>MTSDQMDLQSSPSSDASRSSTTFHANVYIVNLERASLSRKLERVQCILACDDSASVNLYLDQRQELDYIQFRLTHGIRQIHLNDKTATIKVQLSTQQRLEITPDPRGQCQALYDLLLHVKARPSDIAKFPLHQPKVGILKPDSTTAYLIVNDIPSSLDFRSHSTASTIPSTPSKRKSVILEQTHKKSRVQKIECSSHTYRQSKEAYDPILSSPVGPDDSPDRWRPPSSPTYQDEPRKRTQKPYVLENTGDSSNHLSTKLYTLKPQFHSTVPTPRVLRSINDRIRRYGRDAGTRKSKRLSSPDRASNARCIPAVLRALFSMEPFARDLRDPYWLRMSGTQHSLYRSLVESYTPYSENTNRDVKIDAVSENVIKTSKGKLGDEDDAREFLNDTLNQVRQEFRERNIDSPCPLSRLFECNIEHRLECMNCGNEIVHTEHYQDFCLELPPCDSNRSSQPVGSIGGLFPQFFDTQHISFECEACRSESAIVRRSISKLPDVLVVYLKRFTARPSYGYNKNRSRITIDETLEFSQFCAPAAFISDNDALPTMAQHSEDDGYYGHPYVPSDSPPSSSSQWFSSISPVSHDDFFSSSISPHGQHEYIDADLYNHHAQGTAANPHLLNSDDEDDSRFELSQSISVYDPPSEDEQYQWAMEESIRESKSFSQESIFNEKIADGAKEALWYKNLGSKEVIELDEPFLINTHDNSNDGNNDNGKDKDKDKDEGRVRTGKSVLKTNDFDTFEPVDMHLKDKAHHNEDEDELIKAAIHASLMTTDGPTPGLSDKELQEEENKQLEEAIRRSLMDSEENKENISPEKRQLGKKKDQKDKQKPRPPGLTRSCSQIYTATPNSLRGPPTPTTRPPRLQRANTVDVIASSQQSSREDSLSEKLSAKRSVQGPRSGRNRTEEAYLPNNTTSSSNTNTNPTTVIPNDSKHAARSNGKDKGKGKEKDYNKVEAATQGSTIGLFQLQAMVSHTGLISSTSEGHYVCDSLGADGVWRCYDVGQRTKIGSIADLSQYRGRSGYLFFYVHCYSKNSLVVS</sequence>
<dbReference type="PANTHER" id="PTHR24006:SF915">
    <property type="entry name" value="UBIQUITIN CARBOXYL-TERMINAL HYDROLASE-RELATED"/>
    <property type="match status" value="1"/>
</dbReference>
<dbReference type="InterPro" id="IPR050164">
    <property type="entry name" value="Peptidase_C19"/>
</dbReference>
<dbReference type="RefSeq" id="XP_021876341.1">
    <property type="nucleotide sequence ID" value="XM_022025842.1"/>
</dbReference>